<evidence type="ECO:0000313" key="10">
    <source>
        <dbReference type="EMBL" id="TCT17044.1"/>
    </source>
</evidence>
<name>A0A4R3MQH7_9FIRM</name>
<dbReference type="InterPro" id="IPR027417">
    <property type="entry name" value="P-loop_NTPase"/>
</dbReference>
<evidence type="ECO:0000256" key="6">
    <source>
        <dbReference type="ARBA" id="ARBA00023136"/>
    </source>
</evidence>
<feature type="transmembrane region" description="Helical" evidence="7">
    <location>
        <begin position="105"/>
        <end position="123"/>
    </location>
</feature>
<feature type="transmembrane region" description="Helical" evidence="7">
    <location>
        <begin position="153"/>
        <end position="170"/>
    </location>
</feature>
<dbReference type="EMBL" id="SMAL01000001">
    <property type="protein sequence ID" value="TCT17044.1"/>
    <property type="molecule type" value="Genomic_DNA"/>
</dbReference>
<evidence type="ECO:0000256" key="7">
    <source>
        <dbReference type="SAM" id="Phobius"/>
    </source>
</evidence>
<dbReference type="OrthoDB" id="9770415at2"/>
<dbReference type="PANTHER" id="PTHR43394:SF1">
    <property type="entry name" value="ATP-BINDING CASSETTE SUB-FAMILY B MEMBER 10, MITOCHONDRIAL"/>
    <property type="match status" value="1"/>
</dbReference>
<dbReference type="Gene3D" id="1.20.1560.10">
    <property type="entry name" value="ABC transporter type 1, transmembrane domain"/>
    <property type="match status" value="1"/>
</dbReference>
<gene>
    <name evidence="10" type="ORF">EDC18_101340</name>
</gene>
<dbReference type="AlphaFoldDB" id="A0A4R3MQH7"/>
<keyword evidence="6 7" id="KW-0472">Membrane</keyword>
<comment type="subcellular location">
    <subcellularLocation>
        <location evidence="1">Cell membrane</location>
        <topology evidence="1">Multi-pass membrane protein</topology>
    </subcellularLocation>
</comment>
<evidence type="ECO:0000256" key="3">
    <source>
        <dbReference type="ARBA" id="ARBA00022741"/>
    </source>
</evidence>
<dbReference type="Proteomes" id="UP000294902">
    <property type="component" value="Unassembled WGS sequence"/>
</dbReference>
<dbReference type="GO" id="GO:0016887">
    <property type="term" value="F:ATP hydrolysis activity"/>
    <property type="evidence" value="ECO:0007669"/>
    <property type="project" value="InterPro"/>
</dbReference>
<feature type="domain" description="ABC transporter" evidence="8">
    <location>
        <begin position="326"/>
        <end position="532"/>
    </location>
</feature>
<dbReference type="GO" id="GO:0015421">
    <property type="term" value="F:ABC-type oligopeptide transporter activity"/>
    <property type="evidence" value="ECO:0007669"/>
    <property type="project" value="TreeGrafter"/>
</dbReference>
<dbReference type="RefSeq" id="WP_132249611.1">
    <property type="nucleotide sequence ID" value="NZ_SMAL01000001.1"/>
</dbReference>
<feature type="transmembrane region" description="Helical" evidence="7">
    <location>
        <begin position="48"/>
        <end position="73"/>
    </location>
</feature>
<proteinExistence type="predicted"/>
<feature type="transmembrane region" description="Helical" evidence="7">
    <location>
        <begin position="231"/>
        <end position="253"/>
    </location>
</feature>
<dbReference type="GO" id="GO:0005524">
    <property type="term" value="F:ATP binding"/>
    <property type="evidence" value="ECO:0007669"/>
    <property type="project" value="UniProtKB-KW"/>
</dbReference>
<sequence length="534" mass="59764">MVFLEGHLIWYSIGIIGMTIGFSSSALVESYLLKRLLDIGAPESMGTIYKMIGMLVIYILVILLLLPIFQFMFNGTAKYGFGNAKKAAYKKYGTLPLSYFEKNHSGQLISIFLNDVTVMAVIFMRHFRRTIASIITALIYIIPMMLLDWRITSIILTLNILSLGMNGLFSRKLKALTSHIQKEIGYMTVSFSNIISGMSMIRIFGIGNQMVKNFNINNDATSALTLKRSKLSALLTSYNFLISMINLIVFLFIGSIMVTKSLTTYGNILAIMSLQSALDYNFRQFGEYFPHFYNALAATNRVYEFLDQEEEPDSYGMNTFESPEYIQFKDVSFAYDQDLILNKLNLTIKKGETVALVGESGSGKSSIAKLLLGFYPPKEGTIVVGEKSIGQMTLNELRDLIAYVPQDAYIYNETIMENIRYGRLNASDEEVFEAAKAANAHQFILEQSNGYDTVVGEKGIRLSGGQCQRIAIARAILKNAPILLLDEATSALDSESERLIKEAVETYSKDRTTIIIAHRLSTIENADKIFEIGA</sequence>
<evidence type="ECO:0000313" key="11">
    <source>
        <dbReference type="Proteomes" id="UP000294902"/>
    </source>
</evidence>
<dbReference type="FunFam" id="3.40.50.300:FF:000218">
    <property type="entry name" value="Multidrug ABC transporter ATP-binding protein"/>
    <property type="match status" value="1"/>
</dbReference>
<evidence type="ECO:0000256" key="4">
    <source>
        <dbReference type="ARBA" id="ARBA00022840"/>
    </source>
</evidence>
<organism evidence="10 11">
    <name type="scientific">Natranaerovirga pectinivora</name>
    <dbReference type="NCBI Taxonomy" id="682400"/>
    <lineage>
        <taxon>Bacteria</taxon>
        <taxon>Bacillati</taxon>
        <taxon>Bacillota</taxon>
        <taxon>Clostridia</taxon>
        <taxon>Lachnospirales</taxon>
        <taxon>Natranaerovirgaceae</taxon>
        <taxon>Natranaerovirga</taxon>
    </lineage>
</organism>
<dbReference type="InterPro" id="IPR017871">
    <property type="entry name" value="ABC_transporter-like_CS"/>
</dbReference>
<evidence type="ECO:0000259" key="9">
    <source>
        <dbReference type="PROSITE" id="PS50929"/>
    </source>
</evidence>
<evidence type="ECO:0000256" key="5">
    <source>
        <dbReference type="ARBA" id="ARBA00022989"/>
    </source>
</evidence>
<dbReference type="SMART" id="SM00382">
    <property type="entry name" value="AAA"/>
    <property type="match status" value="1"/>
</dbReference>
<feature type="domain" description="ABC transmembrane type-1" evidence="9">
    <location>
        <begin position="13"/>
        <end position="294"/>
    </location>
</feature>
<dbReference type="InterPro" id="IPR011527">
    <property type="entry name" value="ABC1_TM_dom"/>
</dbReference>
<dbReference type="Pfam" id="PF00664">
    <property type="entry name" value="ABC_membrane"/>
    <property type="match status" value="1"/>
</dbReference>
<dbReference type="SUPFAM" id="SSF52540">
    <property type="entry name" value="P-loop containing nucleoside triphosphate hydrolases"/>
    <property type="match status" value="1"/>
</dbReference>
<keyword evidence="4" id="KW-0067">ATP-binding</keyword>
<accession>A0A4R3MQH7</accession>
<keyword evidence="2 7" id="KW-0812">Transmembrane</keyword>
<evidence type="ECO:0000256" key="1">
    <source>
        <dbReference type="ARBA" id="ARBA00004651"/>
    </source>
</evidence>
<dbReference type="InterPro" id="IPR039421">
    <property type="entry name" value="Type_1_exporter"/>
</dbReference>
<dbReference type="Pfam" id="PF00005">
    <property type="entry name" value="ABC_tran"/>
    <property type="match status" value="1"/>
</dbReference>
<comment type="caution">
    <text evidence="10">The sequence shown here is derived from an EMBL/GenBank/DDBJ whole genome shotgun (WGS) entry which is preliminary data.</text>
</comment>
<evidence type="ECO:0000259" key="8">
    <source>
        <dbReference type="PROSITE" id="PS50893"/>
    </source>
</evidence>
<reference evidence="10 11" key="1">
    <citation type="submission" date="2019-03" db="EMBL/GenBank/DDBJ databases">
        <title>Genomic Encyclopedia of Type Strains, Phase IV (KMG-IV): sequencing the most valuable type-strain genomes for metagenomic binning, comparative biology and taxonomic classification.</title>
        <authorList>
            <person name="Goeker M."/>
        </authorList>
    </citation>
    <scope>NUCLEOTIDE SEQUENCE [LARGE SCALE GENOMIC DNA]</scope>
    <source>
        <strain evidence="10 11">DSM 24629</strain>
    </source>
</reference>
<dbReference type="InterPro" id="IPR003593">
    <property type="entry name" value="AAA+_ATPase"/>
</dbReference>
<keyword evidence="11" id="KW-1185">Reference proteome</keyword>
<evidence type="ECO:0000256" key="2">
    <source>
        <dbReference type="ARBA" id="ARBA00022692"/>
    </source>
</evidence>
<dbReference type="Gene3D" id="3.40.50.300">
    <property type="entry name" value="P-loop containing nucleotide triphosphate hydrolases"/>
    <property type="match status" value="1"/>
</dbReference>
<feature type="transmembrane region" description="Helical" evidence="7">
    <location>
        <begin position="191"/>
        <end position="211"/>
    </location>
</feature>
<protein>
    <submittedName>
        <fullName evidence="10">ABC-type multidrug transport system fused ATPase/permease subunit</fullName>
    </submittedName>
</protein>
<keyword evidence="3" id="KW-0547">Nucleotide-binding</keyword>
<dbReference type="InterPro" id="IPR036640">
    <property type="entry name" value="ABC1_TM_sf"/>
</dbReference>
<dbReference type="PROSITE" id="PS50893">
    <property type="entry name" value="ABC_TRANSPORTER_2"/>
    <property type="match status" value="1"/>
</dbReference>
<dbReference type="GO" id="GO:0005886">
    <property type="term" value="C:plasma membrane"/>
    <property type="evidence" value="ECO:0007669"/>
    <property type="project" value="UniProtKB-SubCell"/>
</dbReference>
<dbReference type="InterPro" id="IPR003439">
    <property type="entry name" value="ABC_transporter-like_ATP-bd"/>
</dbReference>
<feature type="transmembrane region" description="Helical" evidence="7">
    <location>
        <begin position="6"/>
        <end position="28"/>
    </location>
</feature>
<dbReference type="PANTHER" id="PTHR43394">
    <property type="entry name" value="ATP-DEPENDENT PERMEASE MDL1, MITOCHONDRIAL"/>
    <property type="match status" value="1"/>
</dbReference>
<dbReference type="PROSITE" id="PS50929">
    <property type="entry name" value="ABC_TM1F"/>
    <property type="match status" value="1"/>
</dbReference>
<keyword evidence="5 7" id="KW-1133">Transmembrane helix</keyword>
<dbReference type="PROSITE" id="PS00211">
    <property type="entry name" value="ABC_TRANSPORTER_1"/>
    <property type="match status" value="1"/>
</dbReference>
<dbReference type="SUPFAM" id="SSF90123">
    <property type="entry name" value="ABC transporter transmembrane region"/>
    <property type="match status" value="1"/>
</dbReference>